<keyword evidence="1" id="KW-1133">Transmembrane helix</keyword>
<name>A0A0N4UQ28_DRAME</name>
<feature type="transmembrane region" description="Helical" evidence="1">
    <location>
        <begin position="81"/>
        <end position="101"/>
    </location>
</feature>
<evidence type="ECO:0000313" key="3">
    <source>
        <dbReference type="Proteomes" id="UP000038040"/>
    </source>
</evidence>
<reference evidence="5" key="1">
    <citation type="submission" date="2017-02" db="UniProtKB">
        <authorList>
            <consortium name="WormBaseParasite"/>
        </authorList>
    </citation>
    <scope>IDENTIFICATION</scope>
</reference>
<proteinExistence type="predicted"/>
<keyword evidence="1" id="KW-0472">Membrane</keyword>
<dbReference type="EMBL" id="UYYG01000157">
    <property type="protein sequence ID" value="VDN53641.1"/>
    <property type="molecule type" value="Genomic_DNA"/>
</dbReference>
<keyword evidence="1" id="KW-0812">Transmembrane</keyword>
<evidence type="ECO:0000313" key="5">
    <source>
        <dbReference type="WBParaSite" id="DME_0001009201-mRNA-1"/>
    </source>
</evidence>
<gene>
    <name evidence="2" type="ORF">DME_LOCUS3614</name>
</gene>
<evidence type="ECO:0000313" key="4">
    <source>
        <dbReference type="Proteomes" id="UP000274756"/>
    </source>
</evidence>
<keyword evidence="4" id="KW-1185">Reference proteome</keyword>
<dbReference type="Proteomes" id="UP000038040">
    <property type="component" value="Unplaced"/>
</dbReference>
<organism evidence="3 5">
    <name type="scientific">Dracunculus medinensis</name>
    <name type="common">Guinea worm</name>
    <dbReference type="NCBI Taxonomy" id="318479"/>
    <lineage>
        <taxon>Eukaryota</taxon>
        <taxon>Metazoa</taxon>
        <taxon>Ecdysozoa</taxon>
        <taxon>Nematoda</taxon>
        <taxon>Chromadorea</taxon>
        <taxon>Rhabditida</taxon>
        <taxon>Spirurina</taxon>
        <taxon>Dracunculoidea</taxon>
        <taxon>Dracunculidae</taxon>
        <taxon>Dracunculus</taxon>
    </lineage>
</organism>
<evidence type="ECO:0000256" key="1">
    <source>
        <dbReference type="SAM" id="Phobius"/>
    </source>
</evidence>
<sequence length="102" mass="12410">MRRSLILSTGTPLLLRAIDKYRPDKKWALQCRRKNCLKLVKIFLFFIIVKLFLFFIIINNYNYLFLLDDLLNENFLIFSSYSFHVFHFLYFFMFVFIGLMAS</sequence>
<dbReference type="WBParaSite" id="DME_0001009201-mRNA-1">
    <property type="protein sequence ID" value="DME_0001009201-mRNA-1"/>
    <property type="gene ID" value="DME_0001009201"/>
</dbReference>
<protein>
    <submittedName>
        <fullName evidence="2 5">Uncharacterized protein</fullName>
    </submittedName>
</protein>
<reference evidence="2 4" key="2">
    <citation type="submission" date="2018-11" db="EMBL/GenBank/DDBJ databases">
        <authorList>
            <consortium name="Pathogen Informatics"/>
        </authorList>
    </citation>
    <scope>NUCLEOTIDE SEQUENCE [LARGE SCALE GENOMIC DNA]</scope>
</reference>
<accession>A0A0N4UQ28</accession>
<feature type="transmembrane region" description="Helical" evidence="1">
    <location>
        <begin position="42"/>
        <end position="61"/>
    </location>
</feature>
<dbReference type="Proteomes" id="UP000274756">
    <property type="component" value="Unassembled WGS sequence"/>
</dbReference>
<dbReference type="AlphaFoldDB" id="A0A0N4UQ28"/>
<evidence type="ECO:0000313" key="2">
    <source>
        <dbReference type="EMBL" id="VDN53641.1"/>
    </source>
</evidence>